<dbReference type="Pfam" id="PF19054">
    <property type="entry name" value="DUF5753"/>
    <property type="match status" value="1"/>
</dbReference>
<dbReference type="Gene3D" id="1.10.260.40">
    <property type="entry name" value="lambda repressor-like DNA-binding domains"/>
    <property type="match status" value="1"/>
</dbReference>
<feature type="compositionally biased region" description="Polar residues" evidence="1">
    <location>
        <begin position="1"/>
        <end position="15"/>
    </location>
</feature>
<gene>
    <name evidence="3" type="ORF">ACFO3J_18620</name>
</gene>
<dbReference type="RefSeq" id="WP_386430571.1">
    <property type="nucleotide sequence ID" value="NZ_JBHSBB010000013.1"/>
</dbReference>
<protein>
    <submittedName>
        <fullName evidence="3">Helix-turn-helix domain-containing protein</fullName>
    </submittedName>
</protein>
<evidence type="ECO:0000256" key="1">
    <source>
        <dbReference type="SAM" id="MobiDB-lite"/>
    </source>
</evidence>
<dbReference type="Pfam" id="PF13560">
    <property type="entry name" value="HTH_31"/>
    <property type="match status" value="1"/>
</dbReference>
<name>A0ABV8HT62_9ACTN</name>
<feature type="region of interest" description="Disordered" evidence="1">
    <location>
        <begin position="1"/>
        <end position="22"/>
    </location>
</feature>
<evidence type="ECO:0000259" key="2">
    <source>
        <dbReference type="PROSITE" id="PS50943"/>
    </source>
</evidence>
<keyword evidence="4" id="KW-1185">Reference proteome</keyword>
<dbReference type="Proteomes" id="UP001595765">
    <property type="component" value="Unassembled WGS sequence"/>
</dbReference>
<organism evidence="3 4">
    <name type="scientific">Streptomyces polygonati</name>
    <dbReference type="NCBI Taxonomy" id="1617087"/>
    <lineage>
        <taxon>Bacteria</taxon>
        <taxon>Bacillati</taxon>
        <taxon>Actinomycetota</taxon>
        <taxon>Actinomycetes</taxon>
        <taxon>Kitasatosporales</taxon>
        <taxon>Streptomycetaceae</taxon>
        <taxon>Streptomyces</taxon>
    </lineage>
</organism>
<dbReference type="SUPFAM" id="SSF47413">
    <property type="entry name" value="lambda repressor-like DNA-binding domains"/>
    <property type="match status" value="1"/>
</dbReference>
<comment type="caution">
    <text evidence="3">The sequence shown here is derived from an EMBL/GenBank/DDBJ whole genome shotgun (WGS) entry which is preliminary data.</text>
</comment>
<dbReference type="EMBL" id="JBHSBB010000013">
    <property type="protein sequence ID" value="MFC4033479.1"/>
    <property type="molecule type" value="Genomic_DNA"/>
</dbReference>
<dbReference type="CDD" id="cd00093">
    <property type="entry name" value="HTH_XRE"/>
    <property type="match status" value="1"/>
</dbReference>
<evidence type="ECO:0000313" key="3">
    <source>
        <dbReference type="EMBL" id="MFC4033479.1"/>
    </source>
</evidence>
<dbReference type="InterPro" id="IPR001387">
    <property type="entry name" value="Cro/C1-type_HTH"/>
</dbReference>
<dbReference type="PROSITE" id="PS50943">
    <property type="entry name" value="HTH_CROC1"/>
    <property type="match status" value="1"/>
</dbReference>
<accession>A0ABV8HT62</accession>
<reference evidence="4" key="1">
    <citation type="journal article" date="2019" name="Int. J. Syst. Evol. Microbiol.">
        <title>The Global Catalogue of Microorganisms (GCM) 10K type strain sequencing project: providing services to taxonomists for standard genome sequencing and annotation.</title>
        <authorList>
            <consortium name="The Broad Institute Genomics Platform"/>
            <consortium name="The Broad Institute Genome Sequencing Center for Infectious Disease"/>
            <person name="Wu L."/>
            <person name="Ma J."/>
        </authorList>
    </citation>
    <scope>NUCLEOTIDE SEQUENCE [LARGE SCALE GENOMIC DNA]</scope>
    <source>
        <strain evidence="4">CGMCC 4.7237</strain>
    </source>
</reference>
<dbReference type="InterPro" id="IPR043917">
    <property type="entry name" value="DUF5753"/>
</dbReference>
<feature type="domain" description="HTH cro/C1-type" evidence="2">
    <location>
        <begin position="38"/>
        <end position="94"/>
    </location>
</feature>
<proteinExistence type="predicted"/>
<evidence type="ECO:0000313" key="4">
    <source>
        <dbReference type="Proteomes" id="UP001595765"/>
    </source>
</evidence>
<dbReference type="InterPro" id="IPR010982">
    <property type="entry name" value="Lambda_DNA-bd_dom_sf"/>
</dbReference>
<sequence length="307" mass="34742">MPAQPSRTPTRSAQGVRNVRPLSGRAPTAQRMIFGETLRKHREALGLKEKEVAEAIGGCSASKISRLENGEHDFKEKDVLCLLDVYQVADPAERERLLALSQEANQKGWWEAWRDVAPKELQTYVSLEDIAARIRSYESGQLLGLLQTADYTRALVQANSLEPSGRTADRIIELRAMRAQRFLEESATQLICVLDEVTLSRGYGTNQIMHQQIEHLIDLAEHERISFRLAPSARLNLPVQIGTTTIFDFTADQLPAIVYVERCNGGLYLQDRHEVDSYERGFDRLMVNTLGPVACLQKLKDYSKKYR</sequence>
<dbReference type="SMART" id="SM00530">
    <property type="entry name" value="HTH_XRE"/>
    <property type="match status" value="1"/>
</dbReference>